<feature type="transmembrane region" description="Helical" evidence="8">
    <location>
        <begin position="150"/>
        <end position="171"/>
    </location>
</feature>
<evidence type="ECO:0000313" key="10">
    <source>
        <dbReference type="EMBL" id="TCK24287.1"/>
    </source>
</evidence>
<evidence type="ECO:0000256" key="4">
    <source>
        <dbReference type="ARBA" id="ARBA00022989"/>
    </source>
</evidence>
<dbReference type="PANTHER" id="PTHR30509:SF9">
    <property type="entry name" value="MULTIDRUG RESISTANCE PROTEIN MDTO"/>
    <property type="match status" value="1"/>
</dbReference>
<keyword evidence="11" id="KW-1185">Reference proteome</keyword>
<dbReference type="GO" id="GO:0005886">
    <property type="term" value="C:plasma membrane"/>
    <property type="evidence" value="ECO:0007669"/>
    <property type="project" value="UniProtKB-SubCell"/>
</dbReference>
<organism evidence="10 11">
    <name type="scientific">Pseudonocardia endophytica</name>
    <dbReference type="NCBI Taxonomy" id="401976"/>
    <lineage>
        <taxon>Bacteria</taxon>
        <taxon>Bacillati</taxon>
        <taxon>Actinomycetota</taxon>
        <taxon>Actinomycetes</taxon>
        <taxon>Pseudonocardiales</taxon>
        <taxon>Pseudonocardiaceae</taxon>
        <taxon>Pseudonocardia</taxon>
    </lineage>
</organism>
<evidence type="ECO:0000313" key="11">
    <source>
        <dbReference type="Proteomes" id="UP000295560"/>
    </source>
</evidence>
<sequence>MRTRWAELRTWAASVDPGLTRLHLASVATASMIVAAGLMSVLRTATGQPVTVVMFAVVLAMISNLAVNEPKLARRRVTTALMVLPAAAAATVSTLLAPHRILADAVFVLVMVVAVAIRRYGPRGMALGMAAFMPFFFVLFLQAGTGELPYLLFGAVLGIGSTFVLRCLVFTAPPEKVVDRLVRAFEARLHALTLSVLEVLESDEPSPPLDEVRERQARLNETALLVADRLDDIDADGRPDASAMDGRPSDDTEPEGAGGGAGLRQWIVDSELAAERLAVATRRMVDHHDPLEADDRAALADGVRALVAATAVGTPHAMSASLYDAARGAVDGLVQRPGGVDAAARVQRIAFAVLRLADAVQTTVEQVRDRLDEQGPPRPAGEALPAHGRHEIDHDPGRHELVDDGPGRHEVRPDDGEPTPGERGPDEPADVASGPGLYNRQAVQVGVATSLAIVAGELISPARWYWAVIAAFVVFAGTSSRGDVLSRGWARVIGTAGGLVAGMLLAFVVDGNLVASLLLLFACVFLALYLVRVSQAMMAFWITAVLALLYGVIGQFSVATLVLRVEETAAGGVLGILAAYLVLPTRSRTAFGEALDDALTTTSDGVAAVVDRVLRRPGEDPLEVARRLDTELGTVRTRARPLEHPLSRRPLRRGVRHTVRVVGGMDHYVRNLAVTVRAVNHPAWASTLDPAARRVRDNLDGLRRILLRGYGPRPGGDDGPEPRVESAEELIDAAEAAASAGAEADRTALLAVARMLRRIDQLAGGLARELTGGSWSEPDPDEPATAGGARGGGTAGNPVGPATPRGDGGAG</sequence>
<feature type="transmembrane region" description="Helical" evidence="8">
    <location>
        <begin position="513"/>
        <end position="531"/>
    </location>
</feature>
<feature type="domain" description="Integral membrane bound transporter" evidence="9">
    <location>
        <begin position="451"/>
        <end position="577"/>
    </location>
</feature>
<reference evidence="10 11" key="1">
    <citation type="submission" date="2019-03" db="EMBL/GenBank/DDBJ databases">
        <title>Sequencing the genomes of 1000 actinobacteria strains.</title>
        <authorList>
            <person name="Klenk H.-P."/>
        </authorList>
    </citation>
    <scope>NUCLEOTIDE SEQUENCE [LARGE SCALE GENOMIC DNA]</scope>
    <source>
        <strain evidence="10 11">DSM 44969</strain>
    </source>
</reference>
<dbReference type="PANTHER" id="PTHR30509">
    <property type="entry name" value="P-HYDROXYBENZOIC ACID EFFLUX PUMP SUBUNIT-RELATED"/>
    <property type="match status" value="1"/>
</dbReference>
<feature type="region of interest" description="Disordered" evidence="7">
    <location>
        <begin position="233"/>
        <end position="262"/>
    </location>
</feature>
<comment type="caution">
    <text evidence="10">The sequence shown here is derived from an EMBL/GenBank/DDBJ whole genome shotgun (WGS) entry which is preliminary data.</text>
</comment>
<proteinExistence type="inferred from homology"/>
<evidence type="ECO:0000256" key="2">
    <source>
        <dbReference type="ARBA" id="ARBA00022475"/>
    </source>
</evidence>
<evidence type="ECO:0000256" key="7">
    <source>
        <dbReference type="SAM" id="MobiDB-lite"/>
    </source>
</evidence>
<keyword evidence="3 8" id="KW-0812">Transmembrane</keyword>
<dbReference type="Proteomes" id="UP000295560">
    <property type="component" value="Unassembled WGS sequence"/>
</dbReference>
<evidence type="ECO:0000256" key="5">
    <source>
        <dbReference type="ARBA" id="ARBA00023136"/>
    </source>
</evidence>
<feature type="transmembrane region" description="Helical" evidence="8">
    <location>
        <begin position="48"/>
        <end position="67"/>
    </location>
</feature>
<evidence type="ECO:0000256" key="1">
    <source>
        <dbReference type="ARBA" id="ARBA00004651"/>
    </source>
</evidence>
<keyword evidence="4 8" id="KW-1133">Transmembrane helix</keyword>
<comment type="subcellular location">
    <subcellularLocation>
        <location evidence="1">Cell membrane</location>
        <topology evidence="1">Multi-pass membrane protein</topology>
    </subcellularLocation>
</comment>
<evidence type="ECO:0000256" key="8">
    <source>
        <dbReference type="SAM" id="Phobius"/>
    </source>
</evidence>
<feature type="transmembrane region" description="Helical" evidence="8">
    <location>
        <begin position="568"/>
        <end position="583"/>
    </location>
</feature>
<keyword evidence="5 8" id="KW-0472">Membrane</keyword>
<dbReference type="Pfam" id="PF13515">
    <property type="entry name" value="FUSC_2"/>
    <property type="match status" value="1"/>
</dbReference>
<feature type="transmembrane region" description="Helical" evidence="8">
    <location>
        <begin position="21"/>
        <end position="42"/>
    </location>
</feature>
<evidence type="ECO:0000256" key="6">
    <source>
        <dbReference type="ARBA" id="ARBA00043993"/>
    </source>
</evidence>
<dbReference type="OrthoDB" id="7431670at2"/>
<comment type="similarity">
    <text evidence="6">Belongs to the YccS/YhfK family.</text>
</comment>
<feature type="transmembrane region" description="Helical" evidence="8">
    <location>
        <begin position="79"/>
        <end position="95"/>
    </location>
</feature>
<feature type="transmembrane region" description="Helical" evidence="8">
    <location>
        <begin position="538"/>
        <end position="562"/>
    </location>
</feature>
<feature type="transmembrane region" description="Helical" evidence="8">
    <location>
        <begin position="489"/>
        <end position="507"/>
    </location>
</feature>
<dbReference type="AlphaFoldDB" id="A0A4R1HP30"/>
<name>A0A4R1HP30_PSEEN</name>
<feature type="transmembrane region" description="Helical" evidence="8">
    <location>
        <begin position="442"/>
        <end position="459"/>
    </location>
</feature>
<dbReference type="EMBL" id="SMFZ01000001">
    <property type="protein sequence ID" value="TCK24287.1"/>
    <property type="molecule type" value="Genomic_DNA"/>
</dbReference>
<feature type="transmembrane region" description="Helical" evidence="8">
    <location>
        <begin position="124"/>
        <end position="144"/>
    </location>
</feature>
<evidence type="ECO:0000256" key="3">
    <source>
        <dbReference type="ARBA" id="ARBA00022692"/>
    </source>
</evidence>
<keyword evidence="2" id="KW-1003">Cell membrane</keyword>
<feature type="compositionally biased region" description="Basic and acidic residues" evidence="7">
    <location>
        <begin position="388"/>
        <end position="415"/>
    </location>
</feature>
<feature type="region of interest" description="Disordered" evidence="7">
    <location>
        <begin position="769"/>
        <end position="811"/>
    </location>
</feature>
<dbReference type="InterPro" id="IPR049453">
    <property type="entry name" value="Memb_transporter_dom"/>
</dbReference>
<evidence type="ECO:0000259" key="9">
    <source>
        <dbReference type="Pfam" id="PF13515"/>
    </source>
</evidence>
<accession>A0A4R1HP30</accession>
<dbReference type="RefSeq" id="WP_132420693.1">
    <property type="nucleotide sequence ID" value="NZ_SMFZ01000001.1"/>
</dbReference>
<feature type="transmembrane region" description="Helical" evidence="8">
    <location>
        <begin position="101"/>
        <end position="117"/>
    </location>
</feature>
<protein>
    <submittedName>
        <fullName evidence="10">Fusaric acid resistance family protein</fullName>
    </submittedName>
</protein>
<feature type="region of interest" description="Disordered" evidence="7">
    <location>
        <begin position="368"/>
        <end position="433"/>
    </location>
</feature>
<gene>
    <name evidence="10" type="ORF">EV378_0059</name>
</gene>